<evidence type="ECO:0000259" key="2">
    <source>
        <dbReference type="Pfam" id="PF00582"/>
    </source>
</evidence>
<feature type="domain" description="UspA" evidence="2">
    <location>
        <begin position="15"/>
        <end position="152"/>
    </location>
</feature>
<evidence type="ECO:0000313" key="3">
    <source>
        <dbReference type="EMBL" id="TDW99234.1"/>
    </source>
</evidence>
<dbReference type="AlphaFoldDB" id="A0A4R8DP88"/>
<keyword evidence="4" id="KW-1185">Reference proteome</keyword>
<dbReference type="InterPro" id="IPR014729">
    <property type="entry name" value="Rossmann-like_a/b/a_fold"/>
</dbReference>
<name>A0A4R8DP88_9BACT</name>
<dbReference type="SUPFAM" id="SSF52402">
    <property type="entry name" value="Adenine nucleotide alpha hydrolases-like"/>
    <property type="match status" value="2"/>
</dbReference>
<evidence type="ECO:0000256" key="1">
    <source>
        <dbReference type="ARBA" id="ARBA00008791"/>
    </source>
</evidence>
<dbReference type="CDD" id="cd00293">
    <property type="entry name" value="USP-like"/>
    <property type="match status" value="1"/>
</dbReference>
<evidence type="ECO:0000313" key="4">
    <source>
        <dbReference type="Proteomes" id="UP000294498"/>
    </source>
</evidence>
<dbReference type="InterPro" id="IPR006015">
    <property type="entry name" value="Universal_stress_UspA"/>
</dbReference>
<accession>A0A4R8DP88</accession>
<dbReference type="Proteomes" id="UP000294498">
    <property type="component" value="Unassembled WGS sequence"/>
</dbReference>
<sequence length="284" mass="30428">MQYAPTGNEGSGQPKQILVATDFSSSAANAFEYALELAKVLRQDVCVLHAVGSLEGVNNNTYNALYIEDYQNSKREALKAWVDKFTERFAGVTVTTRVDVGSVSGSIVKYAEEQPVALIVMGASGSTGISGLFGSNTSSVVIKTTTPVLIVPPESTFSAQPVITLASDYDSRLSASDVEGLNELIQAVGSGKLQVLNVVEKSDPAALSAGEEALKKVITGAELVFNYLTDTDPTSGILNFIESSQTDILCVVKHHHNVIYRIFTRSTVNRVLNRSIKAVLVLHE</sequence>
<comment type="caution">
    <text evidence="3">The sequence shown here is derived from an EMBL/GenBank/DDBJ whole genome shotgun (WGS) entry which is preliminary data.</text>
</comment>
<dbReference type="PANTHER" id="PTHR46268">
    <property type="entry name" value="STRESS RESPONSE PROTEIN NHAX"/>
    <property type="match status" value="1"/>
</dbReference>
<dbReference type="Gene3D" id="3.40.50.620">
    <property type="entry name" value="HUPs"/>
    <property type="match status" value="2"/>
</dbReference>
<organism evidence="3 4">
    <name type="scientific">Dinghuibacter silviterrae</name>
    <dbReference type="NCBI Taxonomy" id="1539049"/>
    <lineage>
        <taxon>Bacteria</taxon>
        <taxon>Pseudomonadati</taxon>
        <taxon>Bacteroidota</taxon>
        <taxon>Chitinophagia</taxon>
        <taxon>Chitinophagales</taxon>
        <taxon>Chitinophagaceae</taxon>
        <taxon>Dinghuibacter</taxon>
    </lineage>
</organism>
<comment type="similarity">
    <text evidence="1">Belongs to the universal stress protein A family.</text>
</comment>
<dbReference type="EMBL" id="SODV01000001">
    <property type="protein sequence ID" value="TDW99234.1"/>
    <property type="molecule type" value="Genomic_DNA"/>
</dbReference>
<gene>
    <name evidence="3" type="ORF">EDB95_0243</name>
</gene>
<dbReference type="PANTHER" id="PTHR46268:SF6">
    <property type="entry name" value="UNIVERSAL STRESS PROTEIN UP12"/>
    <property type="match status" value="1"/>
</dbReference>
<protein>
    <submittedName>
        <fullName evidence="3">Nucleotide-binding universal stress UspA family protein</fullName>
    </submittedName>
</protein>
<proteinExistence type="inferred from homology"/>
<dbReference type="PRINTS" id="PR01438">
    <property type="entry name" value="UNVRSLSTRESS"/>
</dbReference>
<dbReference type="InterPro" id="IPR006016">
    <property type="entry name" value="UspA"/>
</dbReference>
<dbReference type="Pfam" id="PF00582">
    <property type="entry name" value="Usp"/>
    <property type="match status" value="1"/>
</dbReference>
<reference evidence="3 4" key="1">
    <citation type="submission" date="2019-03" db="EMBL/GenBank/DDBJ databases">
        <title>Genomic Encyclopedia of Type Strains, Phase IV (KMG-IV): sequencing the most valuable type-strain genomes for metagenomic binning, comparative biology and taxonomic classification.</title>
        <authorList>
            <person name="Goeker M."/>
        </authorList>
    </citation>
    <scope>NUCLEOTIDE SEQUENCE [LARGE SCALE GENOMIC DNA]</scope>
    <source>
        <strain evidence="3 4">DSM 100059</strain>
    </source>
</reference>